<feature type="repeat" description="ANK" evidence="3">
    <location>
        <begin position="114"/>
        <end position="152"/>
    </location>
</feature>
<proteinExistence type="predicted"/>
<keyword evidence="1" id="KW-0677">Repeat</keyword>
<dbReference type="EMBL" id="JARQZJ010000033">
    <property type="protein sequence ID" value="KAK9875226.1"/>
    <property type="molecule type" value="Genomic_DNA"/>
</dbReference>
<dbReference type="PROSITE" id="PS50297">
    <property type="entry name" value="ANK_REP_REGION"/>
    <property type="match status" value="2"/>
</dbReference>
<dbReference type="PANTHER" id="PTHR24171">
    <property type="entry name" value="ANKYRIN REPEAT DOMAIN-CONTAINING PROTEIN 39-RELATED"/>
    <property type="match status" value="1"/>
</dbReference>
<dbReference type="SMART" id="SM00248">
    <property type="entry name" value="ANK"/>
    <property type="match status" value="5"/>
</dbReference>
<name>A0AAW1U3Y2_9CUCU</name>
<comment type="caution">
    <text evidence="4">The sequence shown here is derived from an EMBL/GenBank/DDBJ whole genome shotgun (WGS) entry which is preliminary data.</text>
</comment>
<keyword evidence="5" id="KW-1185">Reference proteome</keyword>
<sequence>MAILRPIYCLTVGNWSDLHYAVYSENLSRIHRLMENGADIDARNDDGETPLHYACFSNSDCIEAILKYNPSMNLTERSNRLTPLIIFVTFSEHRTSTLKLMLEKGADPNLSQINGDTPLHILAKVEDHQRERAVRYALELIKFKADVNAQNNYGDTPLHSAIRAGFTELTRILLNNGAQLKSRNFSWQNPIHFVVDCNMALSGPIYEIGKYIIEQASIGRKLVSQIFLNGLLLSSDLQLFKEECDQEVLELKSTVIDGSFVTYYDFLVLPLDDVGRFLRNEDILEAALALGETKNIYGKLFSKIIRDALSRNEAIDIGYEFFKMFSPVTLPHLCIDIICRYLTNNDLWKLKNFTR</sequence>
<evidence type="ECO:0000256" key="1">
    <source>
        <dbReference type="ARBA" id="ARBA00022737"/>
    </source>
</evidence>
<dbReference type="PANTHER" id="PTHR24171:SF8">
    <property type="entry name" value="BRCA1-ASSOCIATED RING DOMAIN PROTEIN 1"/>
    <property type="match status" value="1"/>
</dbReference>
<organism evidence="4 5">
    <name type="scientific">Henosepilachna vigintioctopunctata</name>
    <dbReference type="NCBI Taxonomy" id="420089"/>
    <lineage>
        <taxon>Eukaryota</taxon>
        <taxon>Metazoa</taxon>
        <taxon>Ecdysozoa</taxon>
        <taxon>Arthropoda</taxon>
        <taxon>Hexapoda</taxon>
        <taxon>Insecta</taxon>
        <taxon>Pterygota</taxon>
        <taxon>Neoptera</taxon>
        <taxon>Endopterygota</taxon>
        <taxon>Coleoptera</taxon>
        <taxon>Polyphaga</taxon>
        <taxon>Cucujiformia</taxon>
        <taxon>Coccinelloidea</taxon>
        <taxon>Coccinellidae</taxon>
        <taxon>Epilachninae</taxon>
        <taxon>Epilachnini</taxon>
        <taxon>Henosepilachna</taxon>
    </lineage>
</organism>
<evidence type="ECO:0000313" key="5">
    <source>
        <dbReference type="Proteomes" id="UP001431783"/>
    </source>
</evidence>
<dbReference type="Proteomes" id="UP001431783">
    <property type="component" value="Unassembled WGS sequence"/>
</dbReference>
<evidence type="ECO:0000256" key="3">
    <source>
        <dbReference type="PROSITE-ProRule" id="PRU00023"/>
    </source>
</evidence>
<dbReference type="AlphaFoldDB" id="A0AAW1U3Y2"/>
<dbReference type="InterPro" id="IPR036770">
    <property type="entry name" value="Ankyrin_rpt-contain_sf"/>
</dbReference>
<dbReference type="PROSITE" id="PS50088">
    <property type="entry name" value="ANK_REPEAT"/>
    <property type="match status" value="3"/>
</dbReference>
<dbReference type="GO" id="GO:0004842">
    <property type="term" value="F:ubiquitin-protein transferase activity"/>
    <property type="evidence" value="ECO:0007669"/>
    <property type="project" value="TreeGrafter"/>
</dbReference>
<gene>
    <name evidence="4" type="ORF">WA026_007617</name>
</gene>
<dbReference type="GO" id="GO:0031436">
    <property type="term" value="C:BRCA1-BARD1 complex"/>
    <property type="evidence" value="ECO:0007669"/>
    <property type="project" value="TreeGrafter"/>
</dbReference>
<dbReference type="Pfam" id="PF12796">
    <property type="entry name" value="Ank_2"/>
    <property type="match status" value="1"/>
</dbReference>
<accession>A0AAW1U3Y2</accession>
<dbReference type="InterPro" id="IPR002110">
    <property type="entry name" value="Ankyrin_rpt"/>
</dbReference>
<dbReference type="Gene3D" id="1.25.40.20">
    <property type="entry name" value="Ankyrin repeat-containing domain"/>
    <property type="match status" value="1"/>
</dbReference>
<dbReference type="Pfam" id="PF13637">
    <property type="entry name" value="Ank_4"/>
    <property type="match status" value="1"/>
</dbReference>
<evidence type="ECO:0000313" key="4">
    <source>
        <dbReference type="EMBL" id="KAK9875226.1"/>
    </source>
</evidence>
<keyword evidence="2 3" id="KW-0040">ANK repeat</keyword>
<feature type="repeat" description="ANK" evidence="3">
    <location>
        <begin position="13"/>
        <end position="45"/>
    </location>
</feature>
<reference evidence="4 5" key="1">
    <citation type="submission" date="2023-03" db="EMBL/GenBank/DDBJ databases">
        <title>Genome insight into feeding habits of ladybird beetles.</title>
        <authorList>
            <person name="Li H.-S."/>
            <person name="Huang Y.-H."/>
            <person name="Pang H."/>
        </authorList>
    </citation>
    <scope>NUCLEOTIDE SEQUENCE [LARGE SCALE GENOMIC DNA]</scope>
    <source>
        <strain evidence="4">SYSU_2023b</strain>
        <tissue evidence="4">Whole body</tissue>
    </source>
</reference>
<dbReference type="PRINTS" id="PR01415">
    <property type="entry name" value="ANKYRIN"/>
</dbReference>
<dbReference type="SUPFAM" id="SSF48403">
    <property type="entry name" value="Ankyrin repeat"/>
    <property type="match status" value="1"/>
</dbReference>
<feature type="repeat" description="ANK" evidence="3">
    <location>
        <begin position="153"/>
        <end position="185"/>
    </location>
</feature>
<dbReference type="GO" id="GO:0070531">
    <property type="term" value="C:BRCA1-A complex"/>
    <property type="evidence" value="ECO:0007669"/>
    <property type="project" value="TreeGrafter"/>
</dbReference>
<dbReference type="GO" id="GO:0085020">
    <property type="term" value="P:protein K6-linked ubiquitination"/>
    <property type="evidence" value="ECO:0007669"/>
    <property type="project" value="TreeGrafter"/>
</dbReference>
<protein>
    <submittedName>
        <fullName evidence="4">Uncharacterized protein</fullName>
    </submittedName>
</protein>
<evidence type="ECO:0000256" key="2">
    <source>
        <dbReference type="ARBA" id="ARBA00023043"/>
    </source>
</evidence>